<proteinExistence type="inferred from homology"/>
<evidence type="ECO:0000256" key="8">
    <source>
        <dbReference type="PIRSR" id="PIRSR000524-1"/>
    </source>
</evidence>
<evidence type="ECO:0000256" key="3">
    <source>
        <dbReference type="ARBA" id="ARBA00022679"/>
    </source>
</evidence>
<evidence type="ECO:0000256" key="5">
    <source>
        <dbReference type="ARBA" id="ARBA00023317"/>
    </source>
</evidence>
<dbReference type="HAMAP" id="MF_01376">
    <property type="entry name" value="PhnW_aminotrans_5"/>
    <property type="match status" value="1"/>
</dbReference>
<dbReference type="GO" id="GO:0047304">
    <property type="term" value="F:2-aminoethylphosphonate-pyruvate transaminase activity"/>
    <property type="evidence" value="ECO:0007669"/>
    <property type="project" value="UniProtKB-UniRule"/>
</dbReference>
<feature type="domain" description="Aminotransferase class V" evidence="10">
    <location>
        <begin position="9"/>
        <end position="310"/>
    </location>
</feature>
<dbReference type="InterPro" id="IPR024169">
    <property type="entry name" value="SP_NH2Trfase/AEP_transaminase"/>
</dbReference>
<dbReference type="PANTHER" id="PTHR42778">
    <property type="entry name" value="2-AMINOETHYLPHOSPHONATE--PYRUVATE TRANSAMINASE"/>
    <property type="match status" value="1"/>
</dbReference>
<sequence>MERDFGSRDEAFIALTRRVQDRLLQVANAAQTHAAIPLQGSGTFAVEAALSSLLGPNDHLLILENGAYGRRIETVAARLGIQRTVLRVAENEPLDPDELSRELKRDTSITRIAFVHCETSSGILNPLEAIADVATRHGKSLIVDAMSSFGALPIDLTKLRIEALISSANKCLEGVPGLSFVLVDRNAIPTMEGRCPSLVLDLYAQWAGFEADGQWRFTPPVQVVAALDRALDFLEEEGGPAGRLKRYAANRDLLVVGMERLGFTPFLDPSCQSPIIASFIPPQINGFRLADFHAQLRKRGFVIYPGKLTAIDSLRVGCIGHVRQEDIRNFLCAAEDCLSAVPLSHPVEGVN</sequence>
<geneLocation type="plasmid" evidence="11">
    <name>pC5.7d</name>
</geneLocation>
<dbReference type="InterPro" id="IPR015424">
    <property type="entry name" value="PyrdxlP-dep_Trfase"/>
</dbReference>
<dbReference type="GO" id="GO:0019700">
    <property type="term" value="P:organic phosphonate catabolic process"/>
    <property type="evidence" value="ECO:0007669"/>
    <property type="project" value="UniProtKB-UniRule"/>
</dbReference>
<comment type="subunit">
    <text evidence="7">Homodimer.</text>
</comment>
<keyword evidence="5 7" id="KW-0670">Pyruvate</keyword>
<comment type="similarity">
    <text evidence="7">Belongs to the class-V pyridoxal-phosphate-dependent aminotransferase family. PhnW subfamily.</text>
</comment>
<accession>A0A7S4ZVQ1</accession>
<evidence type="ECO:0000259" key="10">
    <source>
        <dbReference type="Pfam" id="PF00266"/>
    </source>
</evidence>
<comment type="catalytic activity">
    <reaction evidence="6 7">
        <text>(2-aminoethyl)phosphonate + pyruvate = phosphonoacetaldehyde + L-alanine</text>
        <dbReference type="Rhea" id="RHEA:17021"/>
        <dbReference type="ChEBI" id="CHEBI:15361"/>
        <dbReference type="ChEBI" id="CHEBI:57418"/>
        <dbReference type="ChEBI" id="CHEBI:57972"/>
        <dbReference type="ChEBI" id="CHEBI:58383"/>
        <dbReference type="EC" id="2.6.1.37"/>
    </reaction>
</comment>
<feature type="binding site" evidence="8">
    <location>
        <position position="315"/>
    </location>
    <ligand>
        <name>substrate</name>
    </ligand>
</feature>
<evidence type="ECO:0000256" key="9">
    <source>
        <dbReference type="PIRSR" id="PIRSR000524-50"/>
    </source>
</evidence>
<evidence type="ECO:0000256" key="1">
    <source>
        <dbReference type="ARBA" id="ARBA00001933"/>
    </source>
</evidence>
<evidence type="ECO:0000256" key="7">
    <source>
        <dbReference type="HAMAP-Rule" id="MF_01376"/>
    </source>
</evidence>
<dbReference type="AlphaFoldDB" id="A0A7S4ZVQ1"/>
<evidence type="ECO:0000313" key="11">
    <source>
        <dbReference type="EMBL" id="QCO89387.1"/>
    </source>
</evidence>
<dbReference type="NCBIfam" id="NF010006">
    <property type="entry name" value="PRK13479.1"/>
    <property type="match status" value="1"/>
</dbReference>
<keyword evidence="2 7" id="KW-0032">Aminotransferase</keyword>
<dbReference type="Gene3D" id="3.90.1150.10">
    <property type="entry name" value="Aspartate Aminotransferase, domain 1"/>
    <property type="match status" value="1"/>
</dbReference>
<dbReference type="NCBIfam" id="TIGR03301">
    <property type="entry name" value="PhnW-AepZ"/>
    <property type="match status" value="1"/>
</dbReference>
<keyword evidence="11" id="KW-0614">Plasmid</keyword>
<keyword evidence="3 7" id="KW-0808">Transferase</keyword>
<gene>
    <name evidence="7 11" type="primary">phnW</name>
    <name evidence="11" type="ORF">pC5.7d_671</name>
</gene>
<evidence type="ECO:0000256" key="6">
    <source>
        <dbReference type="ARBA" id="ARBA00049460"/>
    </source>
</evidence>
<feature type="modified residue" description="N6-(pyridoxal phosphate)lysine" evidence="7 9">
    <location>
        <position position="170"/>
    </location>
</feature>
<keyword evidence="4 7" id="KW-0663">Pyridoxal phosphate</keyword>
<dbReference type="NCBIfam" id="TIGR02326">
    <property type="entry name" value="transamin_PhnW"/>
    <property type="match status" value="1"/>
</dbReference>
<dbReference type="EC" id="2.6.1.37" evidence="7"/>
<dbReference type="InterPro" id="IPR012703">
    <property type="entry name" value="NH2EtPonate_pyrv_transaminase"/>
</dbReference>
<protein>
    <recommendedName>
        <fullName evidence="7">2-aminoethylphosphonate--pyruvate transaminase</fullName>
        <ecNumber evidence="7">2.6.1.37</ecNumber>
    </recommendedName>
    <alternativeName>
        <fullName evidence="7">2-aminoethylphosphonate aminotransferase</fullName>
    </alternativeName>
    <alternativeName>
        <fullName evidence="7">AEP transaminase</fullName>
        <shortName evidence="7">AEPT</shortName>
    </alternativeName>
</protein>
<dbReference type="Gene3D" id="3.40.640.10">
    <property type="entry name" value="Type I PLP-dependent aspartate aminotransferase-like (Major domain)"/>
    <property type="match status" value="1"/>
</dbReference>
<dbReference type="PIRSF" id="PIRSF000524">
    <property type="entry name" value="SPT"/>
    <property type="match status" value="1"/>
</dbReference>
<dbReference type="SUPFAM" id="SSF53383">
    <property type="entry name" value="PLP-dependent transferases"/>
    <property type="match status" value="1"/>
</dbReference>
<dbReference type="EMBL" id="MK318970">
    <property type="protein sequence ID" value="QCO89387.1"/>
    <property type="molecule type" value="Genomic_DNA"/>
</dbReference>
<comment type="function">
    <text evidence="7">Involved in phosphonate degradation.</text>
</comment>
<dbReference type="Pfam" id="PF00266">
    <property type="entry name" value="Aminotran_5"/>
    <property type="match status" value="1"/>
</dbReference>
<reference evidence="11" key="1">
    <citation type="submission" date="2018-12" db="EMBL/GenBank/DDBJ databases">
        <title>Three Rhizobium rhizogenes strains isolated from the same crown gall tumor carry diverse plasmids.</title>
        <authorList>
            <person name="Pulawska J."/>
            <person name="Kuzmanovic N."/>
        </authorList>
    </citation>
    <scope>NUCLEOTIDE SEQUENCE</scope>
    <source>
        <strain evidence="11">C5.7</strain>
        <plasmid evidence="11">pC5.7d</plasmid>
    </source>
</reference>
<dbReference type="PANTHER" id="PTHR42778:SF1">
    <property type="entry name" value="2-AMINOETHYLPHOSPHONATE--PYRUVATE TRANSAMINASE"/>
    <property type="match status" value="1"/>
</dbReference>
<dbReference type="InterPro" id="IPR015421">
    <property type="entry name" value="PyrdxlP-dep_Trfase_major"/>
</dbReference>
<comment type="cofactor">
    <cofactor evidence="1 7 9">
        <name>pyridoxal 5'-phosphate</name>
        <dbReference type="ChEBI" id="CHEBI:597326"/>
    </cofactor>
</comment>
<evidence type="ECO:0000256" key="4">
    <source>
        <dbReference type="ARBA" id="ARBA00022898"/>
    </source>
</evidence>
<evidence type="ECO:0000256" key="2">
    <source>
        <dbReference type="ARBA" id="ARBA00022576"/>
    </source>
</evidence>
<name>A0A7S4ZVQ1_RHIRH</name>
<dbReference type="InterPro" id="IPR000192">
    <property type="entry name" value="Aminotrans_V_dom"/>
</dbReference>
<organism evidence="11">
    <name type="scientific">Rhizobium rhizogenes</name>
    <name type="common">Agrobacterium rhizogenes</name>
    <dbReference type="NCBI Taxonomy" id="359"/>
    <lineage>
        <taxon>Bacteria</taxon>
        <taxon>Pseudomonadati</taxon>
        <taxon>Pseudomonadota</taxon>
        <taxon>Alphaproteobacteria</taxon>
        <taxon>Hyphomicrobiales</taxon>
        <taxon>Rhizobiaceae</taxon>
        <taxon>Rhizobium/Agrobacterium group</taxon>
        <taxon>Rhizobium</taxon>
    </lineage>
</organism>
<dbReference type="InterPro" id="IPR015422">
    <property type="entry name" value="PyrdxlP-dep_Trfase_small"/>
</dbReference>